<comment type="caution">
    <text evidence="2">The sequence shown here is derived from an EMBL/GenBank/DDBJ whole genome shotgun (WGS) entry which is preliminary data.</text>
</comment>
<dbReference type="SUPFAM" id="SSF56672">
    <property type="entry name" value="DNA/RNA polymerases"/>
    <property type="match status" value="1"/>
</dbReference>
<gene>
    <name evidence="2" type="ORF">MNOR_LOCUS22958</name>
</gene>
<feature type="domain" description="Reverse transcriptase" evidence="1">
    <location>
        <begin position="1"/>
        <end position="202"/>
    </location>
</feature>
<organism evidence="2 3">
    <name type="scientific">Meganyctiphanes norvegica</name>
    <name type="common">Northern krill</name>
    <name type="synonym">Thysanopoda norvegica</name>
    <dbReference type="NCBI Taxonomy" id="48144"/>
    <lineage>
        <taxon>Eukaryota</taxon>
        <taxon>Metazoa</taxon>
        <taxon>Ecdysozoa</taxon>
        <taxon>Arthropoda</taxon>
        <taxon>Crustacea</taxon>
        <taxon>Multicrustacea</taxon>
        <taxon>Malacostraca</taxon>
        <taxon>Eumalacostraca</taxon>
        <taxon>Eucarida</taxon>
        <taxon>Euphausiacea</taxon>
        <taxon>Euphausiidae</taxon>
        <taxon>Meganyctiphanes</taxon>
    </lineage>
</organism>
<name>A0AAV2RCZ2_MEGNR</name>
<accession>A0AAV2RCZ2</accession>
<dbReference type="InterPro" id="IPR043502">
    <property type="entry name" value="DNA/RNA_pol_sf"/>
</dbReference>
<dbReference type="InterPro" id="IPR000477">
    <property type="entry name" value="RT_dom"/>
</dbReference>
<sequence length="202" mass="22673">MIEFRIMAELEKDIDGKLDKHQYGNTKGSSTTHYLIKLTDEAFKNTDVGKATTAITIDYSKAFDYVHHDILINKIIKLGVRGGVTKLIISFLCNRKHCTKFNGITSEFLNITSGVPQGTVGGPRLFVILINGVKCPLVSNYKFVDDKTLAYSYTGNATNILQEALNIEEKETENDKMIINAKKCHSITFNYSSKTHHHKTLL</sequence>
<dbReference type="PANTHER" id="PTHR33332">
    <property type="entry name" value="REVERSE TRANSCRIPTASE DOMAIN-CONTAINING PROTEIN"/>
    <property type="match status" value="1"/>
</dbReference>
<dbReference type="Proteomes" id="UP001497623">
    <property type="component" value="Unassembled WGS sequence"/>
</dbReference>
<evidence type="ECO:0000313" key="3">
    <source>
        <dbReference type="Proteomes" id="UP001497623"/>
    </source>
</evidence>
<dbReference type="EMBL" id="CAXKWB010019747">
    <property type="protein sequence ID" value="CAL4122236.1"/>
    <property type="molecule type" value="Genomic_DNA"/>
</dbReference>
<evidence type="ECO:0000313" key="2">
    <source>
        <dbReference type="EMBL" id="CAL4122236.1"/>
    </source>
</evidence>
<dbReference type="GO" id="GO:0071897">
    <property type="term" value="P:DNA biosynthetic process"/>
    <property type="evidence" value="ECO:0007669"/>
    <property type="project" value="UniProtKB-ARBA"/>
</dbReference>
<evidence type="ECO:0000259" key="1">
    <source>
        <dbReference type="PROSITE" id="PS50878"/>
    </source>
</evidence>
<dbReference type="PROSITE" id="PS50878">
    <property type="entry name" value="RT_POL"/>
    <property type="match status" value="1"/>
</dbReference>
<reference evidence="2 3" key="1">
    <citation type="submission" date="2024-05" db="EMBL/GenBank/DDBJ databases">
        <authorList>
            <person name="Wallberg A."/>
        </authorList>
    </citation>
    <scope>NUCLEOTIDE SEQUENCE [LARGE SCALE GENOMIC DNA]</scope>
</reference>
<protein>
    <recommendedName>
        <fullName evidence="1">Reverse transcriptase domain-containing protein</fullName>
    </recommendedName>
</protein>
<keyword evidence="3" id="KW-1185">Reference proteome</keyword>
<dbReference type="AlphaFoldDB" id="A0AAV2RCZ2"/>
<proteinExistence type="predicted"/>
<dbReference type="Pfam" id="PF00078">
    <property type="entry name" value="RVT_1"/>
    <property type="match status" value="1"/>
</dbReference>